<dbReference type="Gene3D" id="3.20.20.80">
    <property type="entry name" value="Glycosidases"/>
    <property type="match status" value="1"/>
</dbReference>
<evidence type="ECO:0000256" key="5">
    <source>
        <dbReference type="ARBA" id="ARBA00023295"/>
    </source>
</evidence>
<comment type="catalytic activity">
    <reaction evidence="1">
        <text>Endohydrolysis of (1-&gt;4)-beta-D-glucosidic linkages in cellulose, lichenin and cereal beta-D-glucans.</text>
        <dbReference type="EC" id="3.2.1.4"/>
    </reaction>
</comment>
<evidence type="ECO:0000313" key="10">
    <source>
        <dbReference type="EMBL" id="KAL1880037.1"/>
    </source>
</evidence>
<dbReference type="InterPro" id="IPR018087">
    <property type="entry name" value="Glyco_hydro_5_CS"/>
</dbReference>
<dbReference type="SUPFAM" id="SSF51445">
    <property type="entry name" value="(Trans)glycosidases"/>
    <property type="match status" value="1"/>
</dbReference>
<keyword evidence="4 6" id="KW-0378">Hydrolase</keyword>
<accession>A0ABR3XVK7</accession>
<proteinExistence type="inferred from homology"/>
<evidence type="ECO:0000313" key="11">
    <source>
        <dbReference type="Proteomes" id="UP001583177"/>
    </source>
</evidence>
<dbReference type="EC" id="3.2.1.4" evidence="3"/>
<evidence type="ECO:0000256" key="6">
    <source>
        <dbReference type="RuleBase" id="RU361153"/>
    </source>
</evidence>
<keyword evidence="5 6" id="KW-0326">Glycosidase</keyword>
<sequence>MALRKLIISTLLFIASIHGQDEPEELETSNEDLVGSGDADSEPPATAVFKAIDEVSSKKGKTNFVGVNICGFDFGCNQKGSCDLSMIDAPLPNVPPAYTSQDNPLNDGTAQMHHFATADNFNIFRLPVSWQYLVNNDLGGPLDPTNFGHYDQLVRGCLSTGAHCIIDLHNYARWNGKMIGQQDVDGGPTASQFADLWGQLAGRYKEDYRVWFGLMNEPHDLPALASWAAAVQAAVTAIRAAGAAAQLISLPGRGHQSPGYLIAKGDGDVLGRVTNPDGTTDGLVFDVHLYLDAEGSGADRTCVTSGIEENWAPLAGWLRRNGRRAIVSETGGGDTPSCEKYLCQQLRYLDDNSDVFLGYVIWGAGAFKKSYELSVTPSVKGDSWNDVALLTKCVAR</sequence>
<dbReference type="InterPro" id="IPR001547">
    <property type="entry name" value="Glyco_hydro_5"/>
</dbReference>
<comment type="similarity">
    <text evidence="2 6">Belongs to the glycosyl hydrolase 5 (cellulase A) family.</text>
</comment>
<dbReference type="Proteomes" id="UP001583177">
    <property type="component" value="Unassembled WGS sequence"/>
</dbReference>
<dbReference type="PANTHER" id="PTHR34142:SF5">
    <property type="entry name" value="CBM1 DOMAIN-CONTAINING PROTEIN"/>
    <property type="match status" value="1"/>
</dbReference>
<evidence type="ECO:0000256" key="1">
    <source>
        <dbReference type="ARBA" id="ARBA00000966"/>
    </source>
</evidence>
<reference evidence="10 11" key="1">
    <citation type="journal article" date="2024" name="IMA Fungus">
        <title>IMA Genome - F19 : A genome assembly and annotation guide to empower mycologists, including annotated draft genome sequences of Ceratocystis pirilliformis, Diaporthe australafricana, Fusarium ophioides, Paecilomyces lecythidis, and Sporothrix stenoceras.</title>
        <authorList>
            <person name="Aylward J."/>
            <person name="Wilson A.M."/>
            <person name="Visagie C.M."/>
            <person name="Spraker J."/>
            <person name="Barnes I."/>
            <person name="Buitendag C."/>
            <person name="Ceriani C."/>
            <person name="Del Mar Angel L."/>
            <person name="du Plessis D."/>
            <person name="Fuchs T."/>
            <person name="Gasser K."/>
            <person name="Kramer D."/>
            <person name="Li W."/>
            <person name="Munsamy K."/>
            <person name="Piso A."/>
            <person name="Price J.L."/>
            <person name="Sonnekus B."/>
            <person name="Thomas C."/>
            <person name="van der Nest A."/>
            <person name="van Dijk A."/>
            <person name="van Heerden A."/>
            <person name="van Vuuren N."/>
            <person name="Yilmaz N."/>
            <person name="Duong T.A."/>
            <person name="van der Merwe N.A."/>
            <person name="Wingfield M.J."/>
            <person name="Wingfield B.D."/>
        </authorList>
    </citation>
    <scope>NUCLEOTIDE SEQUENCE [LARGE SCALE GENOMIC DNA]</scope>
    <source>
        <strain evidence="10 11">CMW 18300</strain>
    </source>
</reference>
<dbReference type="EMBL" id="JAWRVE010000008">
    <property type="protein sequence ID" value="KAL1880037.1"/>
    <property type="molecule type" value="Genomic_DNA"/>
</dbReference>
<evidence type="ECO:0000259" key="9">
    <source>
        <dbReference type="Pfam" id="PF00150"/>
    </source>
</evidence>
<organism evidence="10 11">
    <name type="scientific">Diaporthe australafricana</name>
    <dbReference type="NCBI Taxonomy" id="127596"/>
    <lineage>
        <taxon>Eukaryota</taxon>
        <taxon>Fungi</taxon>
        <taxon>Dikarya</taxon>
        <taxon>Ascomycota</taxon>
        <taxon>Pezizomycotina</taxon>
        <taxon>Sordariomycetes</taxon>
        <taxon>Sordariomycetidae</taxon>
        <taxon>Diaporthales</taxon>
        <taxon>Diaporthaceae</taxon>
        <taxon>Diaporthe</taxon>
    </lineage>
</organism>
<evidence type="ECO:0000256" key="4">
    <source>
        <dbReference type="ARBA" id="ARBA00022801"/>
    </source>
</evidence>
<keyword evidence="11" id="KW-1185">Reference proteome</keyword>
<feature type="domain" description="Glycoside hydrolase family 5" evidence="9">
    <location>
        <begin position="108"/>
        <end position="364"/>
    </location>
</feature>
<evidence type="ECO:0000256" key="8">
    <source>
        <dbReference type="SAM" id="SignalP"/>
    </source>
</evidence>
<evidence type="ECO:0000256" key="7">
    <source>
        <dbReference type="SAM" id="MobiDB-lite"/>
    </source>
</evidence>
<dbReference type="InterPro" id="IPR017853">
    <property type="entry name" value="GH"/>
</dbReference>
<name>A0ABR3XVK7_9PEZI</name>
<feature type="chain" id="PRO_5046695887" description="cellulase" evidence="8">
    <location>
        <begin position="20"/>
        <end position="396"/>
    </location>
</feature>
<gene>
    <name evidence="10" type="ORF">Daus18300_001400</name>
</gene>
<keyword evidence="8" id="KW-0732">Signal</keyword>
<feature type="region of interest" description="Disordered" evidence="7">
    <location>
        <begin position="22"/>
        <end position="41"/>
    </location>
</feature>
<protein>
    <recommendedName>
        <fullName evidence="3">cellulase</fullName>
        <ecNumber evidence="3">3.2.1.4</ecNumber>
    </recommendedName>
</protein>
<comment type="caution">
    <text evidence="10">The sequence shown here is derived from an EMBL/GenBank/DDBJ whole genome shotgun (WGS) entry which is preliminary data.</text>
</comment>
<dbReference type="Pfam" id="PF00150">
    <property type="entry name" value="Cellulase"/>
    <property type="match status" value="1"/>
</dbReference>
<evidence type="ECO:0000256" key="2">
    <source>
        <dbReference type="ARBA" id="ARBA00005641"/>
    </source>
</evidence>
<feature type="signal peptide" evidence="8">
    <location>
        <begin position="1"/>
        <end position="19"/>
    </location>
</feature>
<evidence type="ECO:0000256" key="3">
    <source>
        <dbReference type="ARBA" id="ARBA00012601"/>
    </source>
</evidence>
<dbReference type="PROSITE" id="PS00659">
    <property type="entry name" value="GLYCOSYL_HYDROL_F5"/>
    <property type="match status" value="1"/>
</dbReference>
<dbReference type="PANTHER" id="PTHR34142">
    <property type="entry name" value="ENDO-BETA-1,4-GLUCANASE A"/>
    <property type="match status" value="1"/>
</dbReference>